<name>A0A6L5YCZ3_9BACT</name>
<proteinExistence type="predicted"/>
<dbReference type="Gene3D" id="1.10.10.10">
    <property type="entry name" value="Winged helix-like DNA-binding domain superfamily/Winged helix DNA-binding domain"/>
    <property type="match status" value="1"/>
</dbReference>
<evidence type="ECO:0000256" key="1">
    <source>
        <dbReference type="ARBA" id="ARBA00023015"/>
    </source>
</evidence>
<dbReference type="AlphaFoldDB" id="A0A6L5YCZ3"/>
<dbReference type="EMBL" id="VUNH01000007">
    <property type="protein sequence ID" value="MST55918.1"/>
    <property type="molecule type" value="Genomic_DNA"/>
</dbReference>
<dbReference type="PROSITE" id="PS51118">
    <property type="entry name" value="HTH_HXLR"/>
    <property type="match status" value="1"/>
</dbReference>
<evidence type="ECO:0000256" key="2">
    <source>
        <dbReference type="ARBA" id="ARBA00023125"/>
    </source>
</evidence>
<reference evidence="5 6" key="1">
    <citation type="submission" date="2019-08" db="EMBL/GenBank/DDBJ databases">
        <title>In-depth cultivation of the pig gut microbiome towards novel bacterial diversity and tailored functional studies.</title>
        <authorList>
            <person name="Wylensek D."/>
            <person name="Hitch T.C.A."/>
            <person name="Clavel T."/>
        </authorList>
    </citation>
    <scope>NUCLEOTIDE SEQUENCE [LARGE SCALE GENOMIC DNA]</scope>
    <source>
        <strain evidence="5 6">SM-530-WT-4B</strain>
    </source>
</reference>
<protein>
    <submittedName>
        <fullName evidence="5">Helix-turn-helix transcriptional regulator</fullName>
    </submittedName>
</protein>
<evidence type="ECO:0000313" key="5">
    <source>
        <dbReference type="EMBL" id="MST55918.1"/>
    </source>
</evidence>
<dbReference type="Pfam" id="PF01638">
    <property type="entry name" value="HxlR"/>
    <property type="match status" value="1"/>
</dbReference>
<organism evidence="5 6">
    <name type="scientific">Pyramidobacter porci</name>
    <dbReference type="NCBI Taxonomy" id="2605789"/>
    <lineage>
        <taxon>Bacteria</taxon>
        <taxon>Thermotogati</taxon>
        <taxon>Synergistota</taxon>
        <taxon>Synergistia</taxon>
        <taxon>Synergistales</taxon>
        <taxon>Dethiosulfovibrionaceae</taxon>
        <taxon>Pyramidobacter</taxon>
    </lineage>
</organism>
<dbReference type="InterPro" id="IPR036390">
    <property type="entry name" value="WH_DNA-bd_sf"/>
</dbReference>
<sequence>MYQPKLEKDIRCPLEHGLEIFGGKWKSRIICVLAEKRRLRYSELRSEMINITDAVLSSMLKELLRDGILRRRSYDEIPPRVEYSLTERGKSVVPILQSICRWSGAFHRESGERLLFQCRKCDYGAGKRGSSV</sequence>
<dbReference type="GO" id="GO:0003677">
    <property type="term" value="F:DNA binding"/>
    <property type="evidence" value="ECO:0007669"/>
    <property type="project" value="UniProtKB-KW"/>
</dbReference>
<dbReference type="SUPFAM" id="SSF46785">
    <property type="entry name" value="Winged helix' DNA-binding domain"/>
    <property type="match status" value="1"/>
</dbReference>
<keyword evidence="6" id="KW-1185">Reference proteome</keyword>
<dbReference type="Proteomes" id="UP000473699">
    <property type="component" value="Unassembled WGS sequence"/>
</dbReference>
<accession>A0A6L5YCZ3</accession>
<dbReference type="InterPro" id="IPR002577">
    <property type="entry name" value="HTH_HxlR"/>
</dbReference>
<keyword evidence="2" id="KW-0238">DNA-binding</keyword>
<evidence type="ECO:0000259" key="4">
    <source>
        <dbReference type="PROSITE" id="PS51118"/>
    </source>
</evidence>
<keyword evidence="3" id="KW-0804">Transcription</keyword>
<evidence type="ECO:0000313" key="6">
    <source>
        <dbReference type="Proteomes" id="UP000473699"/>
    </source>
</evidence>
<keyword evidence="1" id="KW-0805">Transcription regulation</keyword>
<dbReference type="PANTHER" id="PTHR33204">
    <property type="entry name" value="TRANSCRIPTIONAL REGULATOR, MARR FAMILY"/>
    <property type="match status" value="1"/>
</dbReference>
<feature type="domain" description="HTH hxlR-type" evidence="4">
    <location>
        <begin position="12"/>
        <end position="111"/>
    </location>
</feature>
<dbReference type="RefSeq" id="WP_154529002.1">
    <property type="nucleotide sequence ID" value="NZ_JAXDZJ010000044.1"/>
</dbReference>
<comment type="caution">
    <text evidence="5">The sequence shown here is derived from an EMBL/GenBank/DDBJ whole genome shotgun (WGS) entry which is preliminary data.</text>
</comment>
<dbReference type="InterPro" id="IPR036388">
    <property type="entry name" value="WH-like_DNA-bd_sf"/>
</dbReference>
<gene>
    <name evidence="5" type="ORF">FYJ74_07735</name>
</gene>
<dbReference type="PANTHER" id="PTHR33204:SF29">
    <property type="entry name" value="TRANSCRIPTIONAL REGULATOR"/>
    <property type="match status" value="1"/>
</dbReference>
<evidence type="ECO:0000256" key="3">
    <source>
        <dbReference type="ARBA" id="ARBA00023163"/>
    </source>
</evidence>